<evidence type="ECO:0000256" key="10">
    <source>
        <dbReference type="ARBA" id="ARBA00023211"/>
    </source>
</evidence>
<comment type="cofactor">
    <cofactor evidence="2">
        <name>Mn(2+)</name>
        <dbReference type="ChEBI" id="CHEBI:29035"/>
    </cofactor>
</comment>
<dbReference type="InterPro" id="IPR033740">
    <property type="entry name" value="Pept_M24B"/>
</dbReference>
<sequence length="487" mass="53883">MGASGTQTIDTGARLKALRELEKKHNVDAFVVPSEDQHSSEYLADCDARRSFISGFNGSAGCAVITQNEALMFTDGRYFLQAAQQMDRNWTLMKQGIPDVPTWQEYLSKNLKPKSRIGIDATLITAVDAKSLKDTLASKQSELVPLSVNLVDEIWGKDRPARPSNLVFPLEVTYAGVSFVDKIRTLRETLTEKKMSGMVVSMLDEVAWLFNLRGSDIAYNPVFFAYAIITHSEATLYVNGAQINDDVRKHLGDYVAVKDYEAIWDDLKQLAKSFEGKSDAQKVLLGTKTSLAIAHALGDNNVTLLRSPVAEAKALKNDTELEGFRQCHIRDGGALCRYFAWLEEQLNNGATLSESQAADKLEEFRSQLPLFKGLSFDTISSTGANAAIIHYSPDRVNSATIDKNQIYLCDSGAQFWDGTTDTTRTWHFGTPTVEEKRAFTRVLQGHIAIDTAVFPQGTSGYILDAFARRALWQDGLDYRHGTGHGVG</sequence>
<dbReference type="AlphaFoldDB" id="A0A0C9UCH5"/>
<feature type="non-terminal residue" evidence="13">
    <location>
        <position position="1"/>
    </location>
</feature>
<reference evidence="13 14" key="1">
    <citation type="submission" date="2014-06" db="EMBL/GenBank/DDBJ databases">
        <title>Evolutionary Origins and Diversification of the Mycorrhizal Mutualists.</title>
        <authorList>
            <consortium name="DOE Joint Genome Institute"/>
            <consortium name="Mycorrhizal Genomics Consortium"/>
            <person name="Kohler A."/>
            <person name="Kuo A."/>
            <person name="Nagy L.G."/>
            <person name="Floudas D."/>
            <person name="Copeland A."/>
            <person name="Barry K.W."/>
            <person name="Cichocki N."/>
            <person name="Veneault-Fourrey C."/>
            <person name="LaButti K."/>
            <person name="Lindquist E.A."/>
            <person name="Lipzen A."/>
            <person name="Lundell T."/>
            <person name="Morin E."/>
            <person name="Murat C."/>
            <person name="Riley R."/>
            <person name="Ohm R."/>
            <person name="Sun H."/>
            <person name="Tunlid A."/>
            <person name="Henrissat B."/>
            <person name="Grigoriev I.V."/>
            <person name="Hibbett D.S."/>
            <person name="Martin F."/>
        </authorList>
    </citation>
    <scope>NUCLEOTIDE SEQUENCE [LARGE SCALE GENOMIC DNA]</scope>
    <source>
        <strain evidence="13 14">SS14</strain>
    </source>
</reference>
<comment type="similarity">
    <text evidence="3">Belongs to the peptidase M24B family.</text>
</comment>
<dbReference type="Pfam" id="PF01321">
    <property type="entry name" value="Creatinase_N"/>
    <property type="match status" value="1"/>
</dbReference>
<gene>
    <name evidence="13" type="ORF">M422DRAFT_39923</name>
</gene>
<evidence type="ECO:0000256" key="4">
    <source>
        <dbReference type="ARBA" id="ARBA00012574"/>
    </source>
</evidence>
<protein>
    <recommendedName>
        <fullName evidence="4">Xaa-Pro aminopeptidase</fullName>
        <ecNumber evidence="4">3.4.11.9</ecNumber>
    </recommendedName>
</protein>
<feature type="domain" description="Creatinase N-terminal" evidence="12">
    <location>
        <begin position="14"/>
        <end position="147"/>
    </location>
</feature>
<dbReference type="GO" id="GO:0070006">
    <property type="term" value="F:metalloaminopeptidase activity"/>
    <property type="evidence" value="ECO:0007669"/>
    <property type="project" value="InterPro"/>
</dbReference>
<dbReference type="GO" id="GO:0046872">
    <property type="term" value="F:metal ion binding"/>
    <property type="evidence" value="ECO:0007669"/>
    <property type="project" value="UniProtKB-KW"/>
</dbReference>
<keyword evidence="7" id="KW-0479">Metal-binding</keyword>
<keyword evidence="8" id="KW-0378">Hydrolase</keyword>
<dbReference type="FunFam" id="3.90.230.10:FF:000007">
    <property type="entry name" value="Xaa-Pro aminopeptidase P"/>
    <property type="match status" value="1"/>
</dbReference>
<dbReference type="SUPFAM" id="SSF55920">
    <property type="entry name" value="Creatinase/aminopeptidase"/>
    <property type="match status" value="1"/>
</dbReference>
<dbReference type="GO" id="GO:0006508">
    <property type="term" value="P:proteolysis"/>
    <property type="evidence" value="ECO:0007669"/>
    <property type="project" value="UniProtKB-KW"/>
</dbReference>
<evidence type="ECO:0000256" key="9">
    <source>
        <dbReference type="ARBA" id="ARBA00023049"/>
    </source>
</evidence>
<feature type="domain" description="Peptidase M24" evidence="11">
    <location>
        <begin position="323"/>
        <end position="487"/>
    </location>
</feature>
<keyword evidence="14" id="KW-1185">Reference proteome</keyword>
<evidence type="ECO:0000256" key="6">
    <source>
        <dbReference type="ARBA" id="ARBA00022670"/>
    </source>
</evidence>
<dbReference type="Pfam" id="PF16189">
    <property type="entry name" value="Creatinase_N_2"/>
    <property type="match status" value="1"/>
</dbReference>
<dbReference type="HOGENOM" id="CLU_011781_2_0_1"/>
<keyword evidence="5" id="KW-0031">Aminopeptidase</keyword>
<evidence type="ECO:0000256" key="1">
    <source>
        <dbReference type="ARBA" id="ARBA00001424"/>
    </source>
</evidence>
<evidence type="ECO:0000313" key="13">
    <source>
        <dbReference type="EMBL" id="KIJ22785.1"/>
    </source>
</evidence>
<dbReference type="InterPro" id="IPR050422">
    <property type="entry name" value="X-Pro_aminopeptidase_P"/>
</dbReference>
<dbReference type="PANTHER" id="PTHR43763:SF6">
    <property type="entry name" value="XAA-PRO AMINOPEPTIDASE 1"/>
    <property type="match status" value="1"/>
</dbReference>
<dbReference type="Gene3D" id="3.90.230.10">
    <property type="entry name" value="Creatinase/methionine aminopeptidase superfamily"/>
    <property type="match status" value="1"/>
</dbReference>
<accession>A0A0C9UCH5</accession>
<dbReference type="Gene3D" id="3.40.350.10">
    <property type="entry name" value="Creatinase/prolidase N-terminal domain"/>
    <property type="match status" value="2"/>
</dbReference>
<dbReference type="Proteomes" id="UP000054279">
    <property type="component" value="Unassembled WGS sequence"/>
</dbReference>
<dbReference type="GO" id="GO:0005737">
    <property type="term" value="C:cytoplasm"/>
    <property type="evidence" value="ECO:0007669"/>
    <property type="project" value="UniProtKB-ARBA"/>
</dbReference>
<dbReference type="Pfam" id="PF00557">
    <property type="entry name" value="Peptidase_M24"/>
    <property type="match status" value="1"/>
</dbReference>
<dbReference type="InterPro" id="IPR000587">
    <property type="entry name" value="Creatinase_N"/>
</dbReference>
<evidence type="ECO:0000256" key="5">
    <source>
        <dbReference type="ARBA" id="ARBA00022438"/>
    </source>
</evidence>
<dbReference type="FunFam" id="3.40.350.10:FF:000003">
    <property type="entry name" value="Xaa-pro aminopeptidase P"/>
    <property type="match status" value="1"/>
</dbReference>
<comment type="catalytic activity">
    <reaction evidence="1">
        <text>Release of any N-terminal amino acid, including proline, that is linked to proline, even from a dipeptide or tripeptide.</text>
        <dbReference type="EC" id="3.4.11.9"/>
    </reaction>
</comment>
<proteinExistence type="inferred from homology"/>
<dbReference type="FunFam" id="3.40.350.10:FF:000010">
    <property type="entry name" value="Probable Xaa-Pro aminopeptidase P"/>
    <property type="match status" value="1"/>
</dbReference>
<evidence type="ECO:0000256" key="2">
    <source>
        <dbReference type="ARBA" id="ARBA00001936"/>
    </source>
</evidence>
<dbReference type="InterPro" id="IPR000994">
    <property type="entry name" value="Pept_M24"/>
</dbReference>
<dbReference type="EMBL" id="KN837945">
    <property type="protein sequence ID" value="KIJ22785.1"/>
    <property type="molecule type" value="Genomic_DNA"/>
</dbReference>
<evidence type="ECO:0000256" key="7">
    <source>
        <dbReference type="ARBA" id="ARBA00022723"/>
    </source>
</evidence>
<keyword evidence="6" id="KW-0645">Protease</keyword>
<dbReference type="EC" id="3.4.11.9" evidence="4"/>
<dbReference type="InterPro" id="IPR036005">
    <property type="entry name" value="Creatinase/aminopeptidase-like"/>
</dbReference>
<evidence type="ECO:0000313" key="14">
    <source>
        <dbReference type="Proteomes" id="UP000054279"/>
    </source>
</evidence>
<evidence type="ECO:0000256" key="8">
    <source>
        <dbReference type="ARBA" id="ARBA00022801"/>
    </source>
</evidence>
<dbReference type="SUPFAM" id="SSF53092">
    <property type="entry name" value="Creatinase/prolidase N-terminal domain"/>
    <property type="match status" value="1"/>
</dbReference>
<dbReference type="CDD" id="cd01085">
    <property type="entry name" value="APP"/>
    <property type="match status" value="1"/>
</dbReference>
<evidence type="ECO:0000259" key="11">
    <source>
        <dbReference type="Pfam" id="PF00557"/>
    </source>
</evidence>
<evidence type="ECO:0000256" key="3">
    <source>
        <dbReference type="ARBA" id="ARBA00008766"/>
    </source>
</evidence>
<organism evidence="13 14">
    <name type="scientific">Sphaerobolus stellatus (strain SS14)</name>
    <dbReference type="NCBI Taxonomy" id="990650"/>
    <lineage>
        <taxon>Eukaryota</taxon>
        <taxon>Fungi</taxon>
        <taxon>Dikarya</taxon>
        <taxon>Basidiomycota</taxon>
        <taxon>Agaricomycotina</taxon>
        <taxon>Agaricomycetes</taxon>
        <taxon>Phallomycetidae</taxon>
        <taxon>Geastrales</taxon>
        <taxon>Sphaerobolaceae</taxon>
        <taxon>Sphaerobolus</taxon>
    </lineage>
</organism>
<name>A0A0C9UCH5_SPHS4</name>
<keyword evidence="9" id="KW-0482">Metalloprotease</keyword>
<dbReference type="PANTHER" id="PTHR43763">
    <property type="entry name" value="XAA-PRO AMINOPEPTIDASE 1"/>
    <property type="match status" value="1"/>
</dbReference>
<evidence type="ECO:0000259" key="12">
    <source>
        <dbReference type="Pfam" id="PF01321"/>
    </source>
</evidence>
<keyword evidence="10" id="KW-0464">Manganese</keyword>
<dbReference type="OrthoDB" id="9995434at2759"/>
<dbReference type="InterPro" id="IPR029149">
    <property type="entry name" value="Creatin/AminoP/Spt16_N"/>
</dbReference>